<accession>A0ABW5VXQ5</accession>
<dbReference type="CDD" id="cd06583">
    <property type="entry name" value="PGRP"/>
    <property type="match status" value="1"/>
</dbReference>
<evidence type="ECO:0000313" key="5">
    <source>
        <dbReference type="EMBL" id="MFD2795130.1"/>
    </source>
</evidence>
<dbReference type="InterPro" id="IPR006619">
    <property type="entry name" value="PGRP_domain_met/bac"/>
</dbReference>
<comment type="similarity">
    <text evidence="1">Belongs to the N-acetylmuramoyl-L-alanine amidase 2 family.</text>
</comment>
<dbReference type="PANTHER" id="PTHR11022">
    <property type="entry name" value="PEPTIDOGLYCAN RECOGNITION PROTEIN"/>
    <property type="match status" value="1"/>
</dbReference>
<evidence type="ECO:0000259" key="4">
    <source>
        <dbReference type="SMART" id="SM00701"/>
    </source>
</evidence>
<evidence type="ECO:0000259" key="3">
    <source>
        <dbReference type="SMART" id="SM00644"/>
    </source>
</evidence>
<sequence>MAEPYEIKDDTGIVLEVLAADDEPQGDTATGEVDGTVSETGGQTPSDGEPTAAPVGEPTAAPEVETQAAPSIAPRSSWGARHPDGDLTLTGPAVEVFVHHSVTAQLSTDASIAAEAEQMRALESVGQSRFGTGISYNVVIFPSGRAYQGVSWNRRGTHTGGRNSTSRSICFAGNYETNTPTAAQISTAAAIYREGKDRWWTQGAPLRGHRDVSQTACPGRHLYARIDDIRTGSGSTPPSPGEPGGLVVDGFWGSSTTRRLQQELGTTVDGVVSSQSVYWRDRNPGLTTGWQWVSDADGSRVIAALQARIGMDPGQRDGKIGPQTIRALQGHLGTPVDGVISRESRAVMALQRRLNDGRV</sequence>
<reference evidence="6" key="1">
    <citation type="journal article" date="2019" name="Int. J. Syst. Evol. Microbiol.">
        <title>The Global Catalogue of Microorganisms (GCM) 10K type strain sequencing project: providing services to taxonomists for standard genome sequencing and annotation.</title>
        <authorList>
            <consortium name="The Broad Institute Genomics Platform"/>
            <consortium name="The Broad Institute Genome Sequencing Center for Infectious Disease"/>
            <person name="Wu L."/>
            <person name="Ma J."/>
        </authorList>
    </citation>
    <scope>NUCLEOTIDE SEQUENCE [LARGE SCALE GENOMIC DNA]</scope>
    <source>
        <strain evidence="6">CCM 7044</strain>
    </source>
</reference>
<evidence type="ECO:0000256" key="2">
    <source>
        <dbReference type="SAM" id="MobiDB-lite"/>
    </source>
</evidence>
<dbReference type="Pfam" id="PF01510">
    <property type="entry name" value="Amidase_2"/>
    <property type="match status" value="1"/>
</dbReference>
<dbReference type="PANTHER" id="PTHR11022:SF41">
    <property type="entry name" value="PEPTIDOGLYCAN-RECOGNITION PROTEIN LC-RELATED"/>
    <property type="match status" value="1"/>
</dbReference>
<dbReference type="SMART" id="SM00701">
    <property type="entry name" value="PGRP"/>
    <property type="match status" value="1"/>
</dbReference>
<proteinExistence type="inferred from homology"/>
<dbReference type="InterPro" id="IPR002502">
    <property type="entry name" value="Amidase_domain"/>
</dbReference>
<feature type="domain" description="Peptidoglycan recognition protein family" evidence="4">
    <location>
        <begin position="70"/>
        <end position="213"/>
    </location>
</feature>
<evidence type="ECO:0000256" key="1">
    <source>
        <dbReference type="ARBA" id="ARBA00007553"/>
    </source>
</evidence>
<dbReference type="RefSeq" id="WP_377184907.1">
    <property type="nucleotide sequence ID" value="NZ_JBHUOG010000002.1"/>
</dbReference>
<dbReference type="InterPro" id="IPR036505">
    <property type="entry name" value="Amidase/PGRP_sf"/>
</dbReference>
<dbReference type="EMBL" id="JBHUOG010000002">
    <property type="protein sequence ID" value="MFD2795130.1"/>
    <property type="molecule type" value="Genomic_DNA"/>
</dbReference>
<feature type="domain" description="N-acetylmuramoyl-L-alanine amidase" evidence="3">
    <location>
        <begin position="82"/>
        <end position="219"/>
    </location>
</feature>
<gene>
    <name evidence="5" type="ORF">ACFS27_16350</name>
</gene>
<comment type="caution">
    <text evidence="5">The sequence shown here is derived from an EMBL/GenBank/DDBJ whole genome shotgun (WGS) entry which is preliminary data.</text>
</comment>
<keyword evidence="6" id="KW-1185">Reference proteome</keyword>
<dbReference type="Gene3D" id="3.40.80.10">
    <property type="entry name" value="Peptidoglycan recognition protein-like"/>
    <property type="match status" value="1"/>
</dbReference>
<dbReference type="SMART" id="SM00644">
    <property type="entry name" value="Ami_2"/>
    <property type="match status" value="1"/>
</dbReference>
<dbReference type="SUPFAM" id="SSF55846">
    <property type="entry name" value="N-acetylmuramoyl-L-alanine amidase-like"/>
    <property type="match status" value="1"/>
</dbReference>
<feature type="compositionally biased region" description="Polar residues" evidence="2">
    <location>
        <begin position="37"/>
        <end position="46"/>
    </location>
</feature>
<feature type="region of interest" description="Disordered" evidence="2">
    <location>
        <begin position="20"/>
        <end position="79"/>
    </location>
</feature>
<dbReference type="Proteomes" id="UP001597479">
    <property type="component" value="Unassembled WGS sequence"/>
</dbReference>
<name>A0ABW5VXQ5_9MICO</name>
<dbReference type="InterPro" id="IPR015510">
    <property type="entry name" value="PGRP"/>
</dbReference>
<organism evidence="5 6">
    <name type="scientific">Promicromonospora vindobonensis</name>
    <dbReference type="NCBI Taxonomy" id="195748"/>
    <lineage>
        <taxon>Bacteria</taxon>
        <taxon>Bacillati</taxon>
        <taxon>Actinomycetota</taxon>
        <taxon>Actinomycetes</taxon>
        <taxon>Micrococcales</taxon>
        <taxon>Promicromonosporaceae</taxon>
        <taxon>Promicromonospora</taxon>
    </lineage>
</organism>
<evidence type="ECO:0000313" key="6">
    <source>
        <dbReference type="Proteomes" id="UP001597479"/>
    </source>
</evidence>
<protein>
    <submittedName>
        <fullName evidence="5">N-acetylmuramoyl-L-alanine amidase</fullName>
    </submittedName>
</protein>